<evidence type="ECO:0000256" key="5">
    <source>
        <dbReference type="ARBA" id="ARBA00022723"/>
    </source>
</evidence>
<keyword evidence="7 8" id="KW-0456">Lyase</keyword>
<feature type="binding site" evidence="8">
    <location>
        <position position="11"/>
    </location>
    <ligand>
        <name>a divalent metal cation</name>
        <dbReference type="ChEBI" id="CHEBI:60240"/>
    </ligand>
</feature>
<dbReference type="PANTHER" id="PTHR43181:SF1">
    <property type="entry name" value="2-C-METHYL-D-ERYTHRITOL 2,4-CYCLODIPHOSPHATE SYNTHASE, CHLOROPLASTIC"/>
    <property type="match status" value="1"/>
</dbReference>
<dbReference type="GO" id="GO:0019288">
    <property type="term" value="P:isopentenyl diphosphate biosynthetic process, methylerythritol 4-phosphate pathway"/>
    <property type="evidence" value="ECO:0007669"/>
    <property type="project" value="UniProtKB-UniRule"/>
</dbReference>
<dbReference type="RefSeq" id="WP_155302677.1">
    <property type="nucleotide sequence ID" value="NZ_AP021875.1"/>
</dbReference>
<dbReference type="Proteomes" id="UP000427769">
    <property type="component" value="Chromosome"/>
</dbReference>
<sequence>MTRIGLGYDIHRLEKGRPLIIGGVTIPFDKGLLGHSDADVLVHAACDALLGAAGMGDIGEHFPDTDPRYRGADSIDLLKTVYAKIAKEGWALVNLDATIFAQAPKMTPHKEDMVGRMADCMAVERHRINIKATTTEGLGAIGHGDGIAAMCVALLRSATTTNEL</sequence>
<feature type="binding site" evidence="8">
    <location>
        <begin position="35"/>
        <end position="36"/>
    </location>
    <ligand>
        <name>4-CDP-2-C-methyl-D-erythritol 2-phosphate</name>
        <dbReference type="ChEBI" id="CHEBI:57919"/>
    </ligand>
</feature>
<dbReference type="Gene3D" id="3.30.1330.50">
    <property type="entry name" value="2-C-methyl-D-erythritol 2,4-cyclodiphosphate synthase"/>
    <property type="match status" value="1"/>
</dbReference>
<dbReference type="SUPFAM" id="SSF69765">
    <property type="entry name" value="IpsF-like"/>
    <property type="match status" value="1"/>
</dbReference>
<dbReference type="InterPro" id="IPR003526">
    <property type="entry name" value="MECDP_synthase"/>
</dbReference>
<accession>A0A5K7Z546</accession>
<feature type="binding site" evidence="8">
    <location>
        <position position="9"/>
    </location>
    <ligand>
        <name>a divalent metal cation</name>
        <dbReference type="ChEBI" id="CHEBI:60240"/>
    </ligand>
</feature>
<dbReference type="HAMAP" id="MF_00107">
    <property type="entry name" value="IspF"/>
    <property type="match status" value="1"/>
</dbReference>
<evidence type="ECO:0000313" key="11">
    <source>
        <dbReference type="EMBL" id="BBO73584.1"/>
    </source>
</evidence>
<dbReference type="UniPathway" id="UPA00056">
    <property type="reaction ID" value="UER00095"/>
</dbReference>
<dbReference type="EMBL" id="AP021875">
    <property type="protein sequence ID" value="BBO73584.1"/>
    <property type="molecule type" value="Genomic_DNA"/>
</dbReference>
<feature type="binding site" evidence="8">
    <location>
        <position position="143"/>
    </location>
    <ligand>
        <name>4-CDP-2-C-methyl-D-erythritol 2-phosphate</name>
        <dbReference type="ChEBI" id="CHEBI:57919"/>
    </ligand>
</feature>
<dbReference type="CDD" id="cd00554">
    <property type="entry name" value="MECDP_synthase"/>
    <property type="match status" value="1"/>
</dbReference>
<evidence type="ECO:0000256" key="2">
    <source>
        <dbReference type="ARBA" id="ARBA00004709"/>
    </source>
</evidence>
<dbReference type="KEGG" id="dwd:DSCW_10010"/>
<dbReference type="PROSITE" id="PS01350">
    <property type="entry name" value="ISPF"/>
    <property type="match status" value="1"/>
</dbReference>
<keyword evidence="5 8" id="KW-0479">Metal-binding</keyword>
<dbReference type="GO" id="GO:0016114">
    <property type="term" value="P:terpenoid biosynthetic process"/>
    <property type="evidence" value="ECO:0007669"/>
    <property type="project" value="InterPro"/>
</dbReference>
<reference evidence="11 12" key="1">
    <citation type="submission" date="2019-11" db="EMBL/GenBank/DDBJ databases">
        <title>Comparative genomics of hydrocarbon-degrading Desulfosarcina strains.</title>
        <authorList>
            <person name="Watanabe M."/>
            <person name="Kojima H."/>
            <person name="Fukui M."/>
        </authorList>
    </citation>
    <scope>NUCLEOTIDE SEQUENCE [LARGE SCALE GENOMIC DNA]</scope>
    <source>
        <strain evidence="11 12">PP31</strain>
    </source>
</reference>
<dbReference type="EC" id="4.6.1.12" evidence="4 8"/>
<dbReference type="AlphaFoldDB" id="A0A5K7Z546"/>
<feature type="binding site" evidence="8">
    <location>
        <position position="43"/>
    </location>
    <ligand>
        <name>a divalent metal cation</name>
        <dbReference type="ChEBI" id="CHEBI:60240"/>
    </ligand>
</feature>
<evidence type="ECO:0000256" key="1">
    <source>
        <dbReference type="ARBA" id="ARBA00000200"/>
    </source>
</evidence>
<dbReference type="NCBIfam" id="TIGR00151">
    <property type="entry name" value="ispF"/>
    <property type="match status" value="1"/>
</dbReference>
<evidence type="ECO:0000256" key="8">
    <source>
        <dbReference type="HAMAP-Rule" id="MF_00107"/>
    </source>
</evidence>
<name>A0A5K7Z546_9BACT</name>
<organism evidence="11 12">
    <name type="scientific">Desulfosarcina widdelii</name>
    <dbReference type="NCBI Taxonomy" id="947919"/>
    <lineage>
        <taxon>Bacteria</taxon>
        <taxon>Pseudomonadati</taxon>
        <taxon>Thermodesulfobacteriota</taxon>
        <taxon>Desulfobacteria</taxon>
        <taxon>Desulfobacterales</taxon>
        <taxon>Desulfosarcinaceae</taxon>
        <taxon>Desulfosarcina</taxon>
    </lineage>
</organism>
<dbReference type="FunFam" id="3.30.1330.50:FF:000001">
    <property type="entry name" value="2-C-methyl-D-erythritol 2,4-cyclodiphosphate synthase"/>
    <property type="match status" value="1"/>
</dbReference>
<evidence type="ECO:0000256" key="3">
    <source>
        <dbReference type="ARBA" id="ARBA00008480"/>
    </source>
</evidence>
<comment type="similarity">
    <text evidence="3 8 9">Belongs to the IspF family.</text>
</comment>
<dbReference type="InterPro" id="IPR020555">
    <property type="entry name" value="MECDP_synthase_CS"/>
</dbReference>
<comment type="catalytic activity">
    <reaction evidence="1 8 9">
        <text>4-CDP-2-C-methyl-D-erythritol 2-phosphate = 2-C-methyl-D-erythritol 2,4-cyclic diphosphate + CMP</text>
        <dbReference type="Rhea" id="RHEA:23864"/>
        <dbReference type="ChEBI" id="CHEBI:57919"/>
        <dbReference type="ChEBI" id="CHEBI:58483"/>
        <dbReference type="ChEBI" id="CHEBI:60377"/>
        <dbReference type="EC" id="4.6.1.12"/>
    </reaction>
</comment>
<keyword evidence="6 8" id="KW-0414">Isoprene biosynthesis</keyword>
<keyword evidence="12" id="KW-1185">Reference proteome</keyword>
<protein>
    <recommendedName>
        <fullName evidence="4 8">2-C-methyl-D-erythritol 2,4-cyclodiphosphate synthase</fullName>
        <shortName evidence="8">MECDP-synthase</shortName>
        <shortName evidence="8">MECPP-synthase</shortName>
        <shortName evidence="8">MECPS</shortName>
        <ecNumber evidence="4 8">4.6.1.12</ecNumber>
    </recommendedName>
</protein>
<evidence type="ECO:0000256" key="7">
    <source>
        <dbReference type="ARBA" id="ARBA00023239"/>
    </source>
</evidence>
<comment type="cofactor">
    <cofactor evidence="8">
        <name>a divalent metal cation</name>
        <dbReference type="ChEBI" id="CHEBI:60240"/>
    </cofactor>
    <text evidence="8">Binds 1 divalent metal cation per subunit.</text>
</comment>
<gene>
    <name evidence="8 11" type="primary">ispF</name>
    <name evidence="11" type="ORF">DSCW_10010</name>
</gene>
<comment type="subunit">
    <text evidence="8">Homotrimer.</text>
</comment>
<dbReference type="OrthoDB" id="9804336at2"/>
<comment type="caution">
    <text evidence="8">Lacks conserved residue(s) required for the propagation of feature annotation.</text>
</comment>
<comment type="function">
    <text evidence="8">Involved in the biosynthesis of isopentenyl diphosphate (IPP) and dimethylallyl diphosphate (DMAPP), two major building blocks of isoprenoid compounds. Catalyzes the conversion of 4-diphosphocytidyl-2-C-methyl-D-erythritol 2-phosphate (CDP-ME2P) to 2-C-methyl-D-erythritol 2,4-cyclodiphosphate (ME-CPP) with a corresponding release of cytidine 5-monophosphate (CMP).</text>
</comment>
<feature type="binding site" evidence="8">
    <location>
        <begin position="133"/>
        <end position="136"/>
    </location>
    <ligand>
        <name>4-CDP-2-C-methyl-D-erythritol 2-phosphate</name>
        <dbReference type="ChEBI" id="CHEBI:57919"/>
    </ligand>
</feature>
<evidence type="ECO:0000313" key="12">
    <source>
        <dbReference type="Proteomes" id="UP000427769"/>
    </source>
</evidence>
<feature type="domain" description="2-C-methyl-D-erythritol 2,4-cyclodiphosphate synthase" evidence="10">
    <location>
        <begin position="3"/>
        <end position="155"/>
    </location>
</feature>
<dbReference type="Pfam" id="PF02542">
    <property type="entry name" value="YgbB"/>
    <property type="match status" value="1"/>
</dbReference>
<feature type="binding site" evidence="8">
    <location>
        <begin position="62"/>
        <end position="66"/>
    </location>
    <ligand>
        <name>4-CDP-2-C-methyl-D-erythritol 2-phosphate</name>
        <dbReference type="ChEBI" id="CHEBI:57919"/>
    </ligand>
</feature>
<dbReference type="InterPro" id="IPR036571">
    <property type="entry name" value="MECDP_synthase_sf"/>
</dbReference>
<dbReference type="PANTHER" id="PTHR43181">
    <property type="entry name" value="2-C-METHYL-D-ERYTHRITOL 2,4-CYCLODIPHOSPHATE SYNTHASE, CHLOROPLASTIC"/>
    <property type="match status" value="1"/>
</dbReference>
<dbReference type="GO" id="GO:0008685">
    <property type="term" value="F:2-C-methyl-D-erythritol 2,4-cyclodiphosphate synthase activity"/>
    <property type="evidence" value="ECO:0007669"/>
    <property type="project" value="UniProtKB-UniRule"/>
</dbReference>
<evidence type="ECO:0000256" key="4">
    <source>
        <dbReference type="ARBA" id="ARBA00012579"/>
    </source>
</evidence>
<proteinExistence type="inferred from homology"/>
<feature type="binding site" evidence="8">
    <location>
        <begin position="9"/>
        <end position="11"/>
    </location>
    <ligand>
        <name>4-CDP-2-C-methyl-D-erythritol 2-phosphate</name>
        <dbReference type="ChEBI" id="CHEBI:57919"/>
    </ligand>
</feature>
<feature type="site" description="Transition state stabilizer" evidence="8">
    <location>
        <position position="35"/>
    </location>
</feature>
<feature type="binding site" evidence="8">
    <location>
        <begin position="57"/>
        <end position="59"/>
    </location>
    <ligand>
        <name>4-CDP-2-C-methyl-D-erythritol 2-phosphate</name>
        <dbReference type="ChEBI" id="CHEBI:57919"/>
    </ligand>
</feature>
<feature type="site" description="Transition state stabilizer" evidence="8">
    <location>
        <position position="134"/>
    </location>
</feature>
<evidence type="ECO:0000256" key="6">
    <source>
        <dbReference type="ARBA" id="ARBA00023229"/>
    </source>
</evidence>
<evidence type="ECO:0000256" key="9">
    <source>
        <dbReference type="RuleBase" id="RU004395"/>
    </source>
</evidence>
<evidence type="ECO:0000259" key="10">
    <source>
        <dbReference type="Pfam" id="PF02542"/>
    </source>
</evidence>
<dbReference type="GO" id="GO:0046872">
    <property type="term" value="F:metal ion binding"/>
    <property type="evidence" value="ECO:0007669"/>
    <property type="project" value="UniProtKB-KW"/>
</dbReference>
<comment type="pathway">
    <text evidence="2 8">Isoprenoid biosynthesis; isopentenyl diphosphate biosynthesis via DXP pathway; isopentenyl diphosphate from 1-deoxy-D-xylulose 5-phosphate: step 4/6.</text>
</comment>